<comment type="similarity">
    <text evidence="1">Belongs to the NAD(P)-dependent epimerase/dehydratase family.</text>
</comment>
<evidence type="ECO:0000313" key="3">
    <source>
        <dbReference type="EMBL" id="KTG07891.1"/>
    </source>
</evidence>
<accession>A0A0W1R3I2</accession>
<dbReference type="AlphaFoldDB" id="A0A0W1R3I2"/>
<organism evidence="3 4">
    <name type="scientific">Haloprofundus marisrubri</name>
    <dbReference type="NCBI Taxonomy" id="1514971"/>
    <lineage>
        <taxon>Archaea</taxon>
        <taxon>Methanobacteriati</taxon>
        <taxon>Methanobacteriota</taxon>
        <taxon>Stenosarchaea group</taxon>
        <taxon>Halobacteria</taxon>
        <taxon>Halobacteriales</taxon>
        <taxon>Haloferacaceae</taxon>
        <taxon>Haloprofundus</taxon>
    </lineage>
</organism>
<dbReference type="RefSeq" id="WP_058583319.1">
    <property type="nucleotide sequence ID" value="NZ_LOPU01000037.1"/>
</dbReference>
<dbReference type="Proteomes" id="UP000054387">
    <property type="component" value="Unassembled WGS sequence"/>
</dbReference>
<dbReference type="Gene3D" id="3.40.50.720">
    <property type="entry name" value="NAD(P)-binding Rossmann-like Domain"/>
    <property type="match status" value="1"/>
</dbReference>
<dbReference type="PANTHER" id="PTHR43000">
    <property type="entry name" value="DTDP-D-GLUCOSE 4,6-DEHYDRATASE-RELATED"/>
    <property type="match status" value="1"/>
</dbReference>
<evidence type="ECO:0000256" key="1">
    <source>
        <dbReference type="ARBA" id="ARBA00007637"/>
    </source>
</evidence>
<dbReference type="CDD" id="cd08946">
    <property type="entry name" value="SDR_e"/>
    <property type="match status" value="1"/>
</dbReference>
<dbReference type="InterPro" id="IPR036291">
    <property type="entry name" value="NAD(P)-bd_dom_sf"/>
</dbReference>
<dbReference type="InterPro" id="IPR001509">
    <property type="entry name" value="Epimerase_deHydtase"/>
</dbReference>
<dbReference type="Pfam" id="PF01370">
    <property type="entry name" value="Epimerase"/>
    <property type="match status" value="1"/>
</dbReference>
<dbReference type="STRING" id="1514971.AUR64_01255"/>
<gene>
    <name evidence="3" type="ORF">AUR64_01255</name>
</gene>
<evidence type="ECO:0000259" key="2">
    <source>
        <dbReference type="Pfam" id="PF01370"/>
    </source>
</evidence>
<sequence>MDTVLVTGGLGRSGRWIVDRLANDYDVVCVDLSQPGFEVSERPSIDFRAADLTDRGETFDLVSELDPDGVVHWAALPSPTRHAGGRVFETNTMATYNVLVAAARQHAKIVWASSESAYGFPFARETTLPDELPITEDHPLRPEDPYGTSKVVGEEIAKMVVRRYDVPVASIRPSWIQYPGEYACRDREDLRENRPLSALDLDAGVGNFWSYVDVRDVASLVATALDIGVAGHEAFHAVAAENYLDVATLDAVEERFGALPDDCNVEGEASALSTAKADRMLDWRPSHSWRDAVDESVAEPDLLAD</sequence>
<proteinExistence type="inferred from homology"/>
<dbReference type="OrthoDB" id="199183at2157"/>
<name>A0A0W1R3I2_9EURY</name>
<feature type="domain" description="NAD-dependent epimerase/dehydratase" evidence="2">
    <location>
        <begin position="4"/>
        <end position="180"/>
    </location>
</feature>
<comment type="caution">
    <text evidence="3">The sequence shown here is derived from an EMBL/GenBank/DDBJ whole genome shotgun (WGS) entry which is preliminary data.</text>
</comment>
<dbReference type="SUPFAM" id="SSF51735">
    <property type="entry name" value="NAD(P)-binding Rossmann-fold domains"/>
    <property type="match status" value="1"/>
</dbReference>
<reference evidence="3 4" key="1">
    <citation type="submission" date="2015-12" db="EMBL/GenBank/DDBJ databases">
        <title>Haloprofundus marisrubri gen. nov., sp. nov., an extremely halophilic archaeon isolated from the Discovery deep brine-seawater interface in the Red Sea.</title>
        <authorList>
            <person name="Zhang G."/>
            <person name="Stingl U."/>
            <person name="Rashid M."/>
        </authorList>
    </citation>
    <scope>NUCLEOTIDE SEQUENCE [LARGE SCALE GENOMIC DNA]</scope>
    <source>
        <strain evidence="3 4">SB9</strain>
    </source>
</reference>
<keyword evidence="4" id="KW-1185">Reference proteome</keyword>
<evidence type="ECO:0000313" key="4">
    <source>
        <dbReference type="Proteomes" id="UP000054387"/>
    </source>
</evidence>
<dbReference type="EMBL" id="LOPU01000037">
    <property type="protein sequence ID" value="KTG07891.1"/>
    <property type="molecule type" value="Genomic_DNA"/>
</dbReference>
<protein>
    <submittedName>
        <fullName evidence="3">UDP-glucose 4-epimerase</fullName>
    </submittedName>
</protein>